<proteinExistence type="predicted"/>
<dbReference type="AlphaFoldDB" id="A0A8X6N8K1"/>
<name>A0A8X6N8K1_NEPPI</name>
<protein>
    <submittedName>
        <fullName evidence="1">Uncharacterized protein</fullName>
    </submittedName>
</protein>
<dbReference type="EMBL" id="BMAW01101509">
    <property type="protein sequence ID" value="GFS99686.1"/>
    <property type="molecule type" value="Genomic_DNA"/>
</dbReference>
<reference evidence="1" key="1">
    <citation type="submission" date="2020-08" db="EMBL/GenBank/DDBJ databases">
        <title>Multicomponent nature underlies the extraordinary mechanical properties of spider dragline silk.</title>
        <authorList>
            <person name="Kono N."/>
            <person name="Nakamura H."/>
            <person name="Mori M."/>
            <person name="Yoshida Y."/>
            <person name="Ohtoshi R."/>
            <person name="Malay A.D."/>
            <person name="Moran D.A.P."/>
            <person name="Tomita M."/>
            <person name="Numata K."/>
            <person name="Arakawa K."/>
        </authorList>
    </citation>
    <scope>NUCLEOTIDE SEQUENCE</scope>
</reference>
<accession>A0A8X6N8K1</accession>
<sequence length="99" mass="11363">MAITRLDRCEEIEEYQRKVSKSLPHLEIPSDFQIKIRNAKVFSQLMFKVTLDSITEEIVAHLVNCTYAMRSLLLKEKLASMHRNEGAAEGFHLSAEILS</sequence>
<evidence type="ECO:0000313" key="2">
    <source>
        <dbReference type="Proteomes" id="UP000887013"/>
    </source>
</evidence>
<evidence type="ECO:0000313" key="1">
    <source>
        <dbReference type="EMBL" id="GFS99686.1"/>
    </source>
</evidence>
<keyword evidence="2" id="KW-1185">Reference proteome</keyword>
<organism evidence="1 2">
    <name type="scientific">Nephila pilipes</name>
    <name type="common">Giant wood spider</name>
    <name type="synonym">Nephila maculata</name>
    <dbReference type="NCBI Taxonomy" id="299642"/>
    <lineage>
        <taxon>Eukaryota</taxon>
        <taxon>Metazoa</taxon>
        <taxon>Ecdysozoa</taxon>
        <taxon>Arthropoda</taxon>
        <taxon>Chelicerata</taxon>
        <taxon>Arachnida</taxon>
        <taxon>Araneae</taxon>
        <taxon>Araneomorphae</taxon>
        <taxon>Entelegynae</taxon>
        <taxon>Araneoidea</taxon>
        <taxon>Nephilidae</taxon>
        <taxon>Nephila</taxon>
    </lineage>
</organism>
<gene>
    <name evidence="1" type="ORF">NPIL_696631</name>
</gene>
<comment type="caution">
    <text evidence="1">The sequence shown here is derived from an EMBL/GenBank/DDBJ whole genome shotgun (WGS) entry which is preliminary data.</text>
</comment>
<dbReference type="Proteomes" id="UP000887013">
    <property type="component" value="Unassembled WGS sequence"/>
</dbReference>